<dbReference type="AlphaFoldDB" id="A0A6V7V539"/>
<sequence>MCWENNNEQQPEAFDDDFSTSCSKIAKQRRFLINPILNNSLTTTPQLIPAKILSIKNKKFITKIVAILPKLDKKFQHLKRVWNNQILISINKDEGEDEEKSLLTTIKQILEEEDEEIRISQQFVPRNAPLTQTQCELAKKYWPISFHKNSILEAKLNEQYFSTKEIEIYSNLYFKVELTKGVLFYDPKNNKIVCASTTNPTHPLKHAVIQCIDTLAKIQEQEETSKDGQYLATGFDAILFKEPCTMCAMALVHCRVKRIFFGEENKKNGALITKWRLQESKSLNHHFEEKMTLNKNTYNLDEIPSTFQCTELSLVASTSKNELISKTFTFTNLMKIAQKILNLFKEDKNQVIGVVMEKSALLVGVLIGIIKSKNSFIILEPSSTEFTLSQVKRFKISKIIYHSTNLLEEISIKSFPNSIQIEKEENLFFYDTGQEEENNFEHEPIAYAIQTSGSTGEPKIVHVPYTCIMPNIDDFIQRFSLTSNSSILFSTCLAFDPSMVELFLSIKLGAQLIIPPKEIIGGISHSILKKFEKINFVQTTPALLQCLSTNCLNFIFGPNSSIEFLLIGGENFPLNLIRRYINYSTRTRIFNVYGITEVSCWASCFEFNCQNIRQFSNRSIPIGNPLPETYLKINEEKILQIYGRKCFVNFLRNKEEEPTNTGDIAFVKIINEEKLICVKSRYKPQSQLPSLELETFILNAFPQINFSKLVFVGACKFLFLKADGEVPGINTKNILTKIPKRLWPTRIFCMGEMNIRSDFLTLNGKIDETKLIDYIKLNYYNKFTSLLNFLNKNYNIPLNPTLSNLSSSLRYYGIGSLEAVEICFYLENFSTSKNIFETFGDKMQFILDENTTLGNFLKIFENSETNGNQINIVEDIGKEEKCMEFELINSTLKSKECWNVDLGKCIDGTPVCSDGVIYAASHSGVLKGISLTSGSTIFNYIAENDRFEAGCVVNQHYMAIGGFSGNLLVFEKNLITNQQPLLTISCSSEIRMTPIFDEKFNLIWGDYSGIIYNLNIQNGDLKQIFNCTKHSFGSLRTSPLLDNNLIIFATLNGFLFAIDKISGQLYWQTKLDSPIFAQPISFLVEDNCPFCIALTVKGGLYCVKISDGDVVCQINLDNNTSATITNTPTFFDSPTPLNSPNYFLISAGKSHLLLIKYNELNNNFVFIKQIILPNTTCIVKRPLISNEDVFVLNSTGSLFLLKSETLISNNDNQQQPLAAHLIIDLKAETFGHPLILPLQKNNNEEEKALNIVIGTRKNLLHCFVFNNNNDQSE</sequence>
<dbReference type="GO" id="GO:0003824">
    <property type="term" value="F:catalytic activity"/>
    <property type="evidence" value="ECO:0007669"/>
    <property type="project" value="InterPro"/>
</dbReference>
<dbReference type="Pfam" id="PF00501">
    <property type="entry name" value="AMP-binding"/>
    <property type="match status" value="1"/>
</dbReference>
<dbReference type="PROSITE" id="PS51747">
    <property type="entry name" value="CYT_DCMP_DEAMINASES_2"/>
    <property type="match status" value="1"/>
</dbReference>
<dbReference type="InterPro" id="IPR042099">
    <property type="entry name" value="ANL_N_sf"/>
</dbReference>
<dbReference type="InterPro" id="IPR015943">
    <property type="entry name" value="WD40/YVTN_repeat-like_dom_sf"/>
</dbReference>
<proteinExistence type="predicted"/>
<dbReference type="InterPro" id="IPR002372">
    <property type="entry name" value="PQQ_rpt_dom"/>
</dbReference>
<comment type="caution">
    <text evidence="2">The sequence shown here is derived from an EMBL/GenBank/DDBJ whole genome shotgun (WGS) entry which is preliminary data.</text>
</comment>
<reference evidence="2 3" key="1">
    <citation type="submission" date="2020-08" db="EMBL/GenBank/DDBJ databases">
        <authorList>
            <person name="Koutsovoulos G."/>
            <person name="Danchin GJ E."/>
        </authorList>
    </citation>
    <scope>NUCLEOTIDE SEQUENCE [LARGE SCALE GENOMIC DNA]</scope>
</reference>
<evidence type="ECO:0000313" key="2">
    <source>
        <dbReference type="EMBL" id="CAD2170068.1"/>
    </source>
</evidence>
<dbReference type="SMART" id="SM00564">
    <property type="entry name" value="PQQ"/>
    <property type="match status" value="3"/>
</dbReference>
<dbReference type="InterPro" id="IPR018391">
    <property type="entry name" value="PQQ_b-propeller_rpt"/>
</dbReference>
<dbReference type="PANTHER" id="PTHR44394">
    <property type="entry name" value="BETA-ALANINE-ACTIVATING ENZYME"/>
    <property type="match status" value="1"/>
</dbReference>
<dbReference type="Pfam" id="PF00383">
    <property type="entry name" value="dCMP_cyt_deam_1"/>
    <property type="match status" value="1"/>
</dbReference>
<organism evidence="2 3">
    <name type="scientific">Meloidogyne enterolobii</name>
    <name type="common">Root-knot nematode worm</name>
    <name type="synonym">Meloidogyne mayaguensis</name>
    <dbReference type="NCBI Taxonomy" id="390850"/>
    <lineage>
        <taxon>Eukaryota</taxon>
        <taxon>Metazoa</taxon>
        <taxon>Ecdysozoa</taxon>
        <taxon>Nematoda</taxon>
        <taxon>Chromadorea</taxon>
        <taxon>Rhabditida</taxon>
        <taxon>Tylenchina</taxon>
        <taxon>Tylenchomorpha</taxon>
        <taxon>Tylenchoidea</taxon>
        <taxon>Meloidogynidae</taxon>
        <taxon>Meloidogyninae</taxon>
        <taxon>Meloidogyne</taxon>
    </lineage>
</organism>
<dbReference type="InterPro" id="IPR002125">
    <property type="entry name" value="CMP_dCMP_dom"/>
</dbReference>
<dbReference type="InterPro" id="IPR011047">
    <property type="entry name" value="Quinoprotein_ADH-like_sf"/>
</dbReference>
<dbReference type="SUPFAM" id="SSF56801">
    <property type="entry name" value="Acetyl-CoA synthetase-like"/>
    <property type="match status" value="1"/>
</dbReference>
<dbReference type="Gene3D" id="2.130.10.10">
    <property type="entry name" value="YVTN repeat-like/Quinoprotein amine dehydrogenase"/>
    <property type="match status" value="1"/>
</dbReference>
<evidence type="ECO:0000259" key="1">
    <source>
        <dbReference type="PROSITE" id="PS51747"/>
    </source>
</evidence>
<dbReference type="Pfam" id="PF13570">
    <property type="entry name" value="Beta-prop_ACSF4"/>
    <property type="match status" value="1"/>
</dbReference>
<accession>A0A6V7V539</accession>
<dbReference type="InterPro" id="IPR016193">
    <property type="entry name" value="Cytidine_deaminase-like"/>
</dbReference>
<dbReference type="SUPFAM" id="SSF50998">
    <property type="entry name" value="Quinoprotein alcohol dehydrogenase-like"/>
    <property type="match status" value="1"/>
</dbReference>
<dbReference type="Gene3D" id="3.40.50.12780">
    <property type="entry name" value="N-terminal domain of ligase-like"/>
    <property type="match status" value="1"/>
</dbReference>
<dbReference type="PANTHER" id="PTHR44394:SF1">
    <property type="entry name" value="BETA-ALANINE-ACTIVATING ENZYME"/>
    <property type="match status" value="1"/>
</dbReference>
<dbReference type="SUPFAM" id="SSF53927">
    <property type="entry name" value="Cytidine deaminase-like"/>
    <property type="match status" value="1"/>
</dbReference>
<dbReference type="InterPro" id="IPR000873">
    <property type="entry name" value="AMP-dep_synth/lig_dom"/>
</dbReference>
<dbReference type="Gene3D" id="3.40.140.10">
    <property type="entry name" value="Cytidine Deaminase, domain 2"/>
    <property type="match status" value="1"/>
</dbReference>
<feature type="domain" description="CMP/dCMP-type deaminase" evidence="1">
    <location>
        <begin position="156"/>
        <end position="274"/>
    </location>
</feature>
<dbReference type="InterPro" id="IPR052091">
    <property type="entry name" value="Beta-ala_Activ/Resist"/>
</dbReference>
<dbReference type="OrthoDB" id="408177at2759"/>
<name>A0A6V7V539_MELEN</name>
<protein>
    <recommendedName>
        <fullName evidence="1">CMP/dCMP-type deaminase domain-containing protein</fullName>
    </recommendedName>
</protein>
<evidence type="ECO:0000313" key="3">
    <source>
        <dbReference type="Proteomes" id="UP000580250"/>
    </source>
</evidence>
<dbReference type="GO" id="GO:0043041">
    <property type="term" value="P:amino acid activation for nonribosomal peptide biosynthetic process"/>
    <property type="evidence" value="ECO:0007669"/>
    <property type="project" value="TreeGrafter"/>
</dbReference>
<dbReference type="EMBL" id="CAJEWN010000162">
    <property type="protein sequence ID" value="CAD2170068.1"/>
    <property type="molecule type" value="Genomic_DNA"/>
</dbReference>
<dbReference type="Proteomes" id="UP000580250">
    <property type="component" value="Unassembled WGS sequence"/>
</dbReference>
<gene>
    <name evidence="2" type="ORF">MENT_LOCUS21443</name>
</gene>